<reference evidence="2" key="1">
    <citation type="submission" date="2019-08" db="EMBL/GenBank/DDBJ databases">
        <authorList>
            <person name="Kucharzyk K."/>
            <person name="Murdoch R.W."/>
            <person name="Higgins S."/>
            <person name="Loffler F."/>
        </authorList>
    </citation>
    <scope>NUCLEOTIDE SEQUENCE</scope>
</reference>
<comment type="caution">
    <text evidence="2">The sequence shown here is derived from an EMBL/GenBank/DDBJ whole genome shotgun (WGS) entry which is preliminary data.</text>
</comment>
<proteinExistence type="predicted"/>
<dbReference type="GO" id="GO:0047228">
    <property type="term" value="F:1,2-diacylglycerol 3-glucosyltransferase activity"/>
    <property type="evidence" value="ECO:0007669"/>
    <property type="project" value="UniProtKB-EC"/>
</dbReference>
<dbReference type="InterPro" id="IPR050194">
    <property type="entry name" value="Glycosyltransferase_grp1"/>
</dbReference>
<dbReference type="PANTHER" id="PTHR45947">
    <property type="entry name" value="SULFOQUINOVOSYL TRANSFERASE SQD2"/>
    <property type="match status" value="1"/>
</dbReference>
<feature type="domain" description="Glycosyl transferase family 1" evidence="1">
    <location>
        <begin position="1"/>
        <end position="120"/>
    </location>
</feature>
<dbReference type="Gene3D" id="3.40.50.2000">
    <property type="entry name" value="Glycogen Phosphorylase B"/>
    <property type="match status" value="1"/>
</dbReference>
<gene>
    <name evidence="2" type="primary">mgs</name>
    <name evidence="2" type="ORF">SDC9_170490</name>
</gene>
<keyword evidence="2" id="KW-0328">Glycosyltransferase</keyword>
<evidence type="ECO:0000313" key="2">
    <source>
        <dbReference type="EMBL" id="MPN23105.1"/>
    </source>
</evidence>
<dbReference type="EMBL" id="VSSQ01071509">
    <property type="protein sequence ID" value="MPN23105.1"/>
    <property type="molecule type" value="Genomic_DNA"/>
</dbReference>
<keyword evidence="2" id="KW-0808">Transferase</keyword>
<dbReference type="SUPFAM" id="SSF53756">
    <property type="entry name" value="UDP-Glycosyltransferase/glycogen phosphorylase"/>
    <property type="match status" value="1"/>
</dbReference>
<dbReference type="Pfam" id="PF00534">
    <property type="entry name" value="Glycos_transf_1"/>
    <property type="match status" value="1"/>
</dbReference>
<protein>
    <submittedName>
        <fullName evidence="2">Alpha-monoglucosyldiacylglycerol synthase</fullName>
        <ecNumber evidence="2">2.4.1.337</ecNumber>
    </submittedName>
</protein>
<evidence type="ECO:0000259" key="1">
    <source>
        <dbReference type="Pfam" id="PF00534"/>
    </source>
</evidence>
<accession>A0A645G8Y6</accession>
<dbReference type="PANTHER" id="PTHR45947:SF3">
    <property type="entry name" value="SULFOQUINOVOSYL TRANSFERASE SQD2"/>
    <property type="match status" value="1"/>
</dbReference>
<sequence>MVLVGEGPQRPIITSRAEAAGISDKVFLIGKVEPDKVQMYYQIGDFYVSTSQGESQGLSYLEALSSGLPVLCKEVHDRALEGILVQDVNGYMFNSHDEFIDIILRTHLDEEKRKMLSVNALVTSKLFSLEKFGISIQEVYAEAIQSYLNGR</sequence>
<dbReference type="AlphaFoldDB" id="A0A645G8Y6"/>
<name>A0A645G8Y6_9ZZZZ</name>
<organism evidence="2">
    <name type="scientific">bioreactor metagenome</name>
    <dbReference type="NCBI Taxonomy" id="1076179"/>
    <lineage>
        <taxon>unclassified sequences</taxon>
        <taxon>metagenomes</taxon>
        <taxon>ecological metagenomes</taxon>
    </lineage>
</organism>
<dbReference type="EC" id="2.4.1.337" evidence="2"/>
<dbReference type="InterPro" id="IPR001296">
    <property type="entry name" value="Glyco_trans_1"/>
</dbReference>